<evidence type="ECO:0000256" key="1">
    <source>
        <dbReference type="SAM" id="Phobius"/>
    </source>
</evidence>
<evidence type="ECO:0000313" key="3">
    <source>
        <dbReference type="Proteomes" id="UP001058974"/>
    </source>
</evidence>
<comment type="caution">
    <text evidence="2">The sequence shown here is derived from an EMBL/GenBank/DDBJ whole genome shotgun (WGS) entry which is preliminary data.</text>
</comment>
<proteinExistence type="predicted"/>
<reference evidence="2 3" key="1">
    <citation type="journal article" date="2022" name="Nat. Genet.">
        <title>Improved pea reference genome and pan-genome highlight genomic features and evolutionary characteristics.</title>
        <authorList>
            <person name="Yang T."/>
            <person name="Liu R."/>
            <person name="Luo Y."/>
            <person name="Hu S."/>
            <person name="Wang D."/>
            <person name="Wang C."/>
            <person name="Pandey M.K."/>
            <person name="Ge S."/>
            <person name="Xu Q."/>
            <person name="Li N."/>
            <person name="Li G."/>
            <person name="Huang Y."/>
            <person name="Saxena R.K."/>
            <person name="Ji Y."/>
            <person name="Li M."/>
            <person name="Yan X."/>
            <person name="He Y."/>
            <person name="Liu Y."/>
            <person name="Wang X."/>
            <person name="Xiang C."/>
            <person name="Varshney R.K."/>
            <person name="Ding H."/>
            <person name="Gao S."/>
            <person name="Zong X."/>
        </authorList>
    </citation>
    <scope>NUCLEOTIDE SEQUENCE [LARGE SCALE GENOMIC DNA]</scope>
    <source>
        <strain evidence="2 3">cv. Zhongwan 6</strain>
    </source>
</reference>
<protein>
    <submittedName>
        <fullName evidence="2">Protein CADMIUM RESISTANCE 2</fullName>
    </submittedName>
</protein>
<dbReference type="Pfam" id="PF04749">
    <property type="entry name" value="PLAC8"/>
    <property type="match status" value="1"/>
</dbReference>
<dbReference type="OrthoDB" id="1045822at2759"/>
<dbReference type="AlphaFoldDB" id="A0A9D4ZTG6"/>
<sequence length="186" mass="20801">MNPPTSQLHYAQPPYPPPTSQLHYAQPPYPPPATGIPVHDDHHHKTGPQEWSTGLCDCFSDCKTCCITYWCPCITFGRIAEIVDKGTTSCLVSGSLYTVICCLTGCGCLYSCIYRNKMRQQYMLKDTPCCDCLLHWCCESCALCQEYRELQNRGFDMQLGWHGNVAQGSRGVVMAPTAPGVEYMTR</sequence>
<dbReference type="NCBIfam" id="TIGR01571">
    <property type="entry name" value="A_thal_Cys_rich"/>
    <property type="match status" value="1"/>
</dbReference>
<feature type="transmembrane region" description="Helical" evidence="1">
    <location>
        <begin position="94"/>
        <end position="113"/>
    </location>
</feature>
<dbReference type="EMBL" id="JAMSHJ010000007">
    <property type="protein sequence ID" value="KAI5382839.1"/>
    <property type="molecule type" value="Genomic_DNA"/>
</dbReference>
<name>A0A9D4ZTG6_PEA</name>
<accession>A0A9D4ZTG6</accession>
<dbReference type="Gramene" id="Psat07G0030200-T1">
    <property type="protein sequence ID" value="KAI5382839.1"/>
    <property type="gene ID" value="KIW84_070302"/>
</dbReference>
<dbReference type="InterPro" id="IPR006461">
    <property type="entry name" value="PLAC_motif_containing"/>
</dbReference>
<dbReference type="Gramene" id="Psat7g009320.1">
    <property type="protein sequence ID" value="Psat7g009320.1.cds"/>
    <property type="gene ID" value="Psat7g009320"/>
</dbReference>
<evidence type="ECO:0000313" key="2">
    <source>
        <dbReference type="EMBL" id="KAI5382839.1"/>
    </source>
</evidence>
<keyword evidence="1" id="KW-0812">Transmembrane</keyword>
<organism evidence="2 3">
    <name type="scientific">Pisum sativum</name>
    <name type="common">Garden pea</name>
    <name type="synonym">Lathyrus oleraceus</name>
    <dbReference type="NCBI Taxonomy" id="3888"/>
    <lineage>
        <taxon>Eukaryota</taxon>
        <taxon>Viridiplantae</taxon>
        <taxon>Streptophyta</taxon>
        <taxon>Embryophyta</taxon>
        <taxon>Tracheophyta</taxon>
        <taxon>Spermatophyta</taxon>
        <taxon>Magnoliopsida</taxon>
        <taxon>eudicotyledons</taxon>
        <taxon>Gunneridae</taxon>
        <taxon>Pentapetalae</taxon>
        <taxon>rosids</taxon>
        <taxon>fabids</taxon>
        <taxon>Fabales</taxon>
        <taxon>Fabaceae</taxon>
        <taxon>Papilionoideae</taxon>
        <taxon>50 kb inversion clade</taxon>
        <taxon>NPAAA clade</taxon>
        <taxon>Hologalegina</taxon>
        <taxon>IRL clade</taxon>
        <taxon>Fabeae</taxon>
        <taxon>Lathyrus</taxon>
    </lineage>
</organism>
<gene>
    <name evidence="2" type="ORF">KIW84_070302</name>
</gene>
<dbReference type="PANTHER" id="PTHR15907">
    <property type="entry name" value="DUF614 FAMILY PROTEIN-RELATED"/>
    <property type="match status" value="1"/>
</dbReference>
<keyword evidence="3" id="KW-1185">Reference proteome</keyword>
<dbReference type="Proteomes" id="UP001058974">
    <property type="component" value="Chromosome 7"/>
</dbReference>
<keyword evidence="1" id="KW-1133">Transmembrane helix</keyword>
<keyword evidence="1" id="KW-0472">Membrane</keyword>